<dbReference type="PANTHER" id="PTHR42684">
    <property type="entry name" value="ADENOSYLMETHIONINE-8-AMINO-7-OXONONANOATE AMINOTRANSFERASE"/>
    <property type="match status" value="1"/>
</dbReference>
<dbReference type="Proteomes" id="UP000028702">
    <property type="component" value="Unassembled WGS sequence"/>
</dbReference>
<dbReference type="GO" id="GO:0004015">
    <property type="term" value="F:adenosylmethionine-8-amino-7-oxononanoate transaminase activity"/>
    <property type="evidence" value="ECO:0007669"/>
    <property type="project" value="TreeGrafter"/>
</dbReference>
<dbReference type="STRING" id="1333998.M2A_2635"/>
<dbReference type="GO" id="GO:0009102">
    <property type="term" value="P:biotin biosynthetic process"/>
    <property type="evidence" value="ECO:0007669"/>
    <property type="project" value="TreeGrafter"/>
</dbReference>
<sequence>MTGLSNAAKRDIETVLHPYTNLDTFRSTGPLIIERGEGIHVFDSEGKEYIEGMAGLWCTSLGYSEAELIDAATEQMRQLPFGHVFGGRSHERAAELAEKLKAIAPHDASKVLFCGSGSEANDQQIKLLWYYNNAKGRPEKKKIISRLQGYHGVTIASGSLTGLPANHMDFDLPIERIFHTGSPHYYRQGEVGESEEEFSTRRAQELEELILREGPETIAGFIAEPIMGAGGVVMPPQGYFEKIQAVLDKYDIYFISDEVICGFARTGNMFGAETFGMKPDSISVAKALSSAYVPIGAVTIGEDMYQAMIDESKKIGTFGHGFTYTAHPVAAAVACKTLEIYEKRDILSHVRAVAPTFEKRVMGFADHPLVGNARAKGLIGAIELVADKGTKKSFDKAAAIGAVAMGAAQKHGLIVRALAGDIIAFCPPLIIKEDEIGEMFDRMARALDDVEAHVRKEGLRG</sequence>
<protein>
    <submittedName>
        <fullName evidence="6">Class III aminotransferase</fullName>
    </submittedName>
</protein>
<evidence type="ECO:0000256" key="1">
    <source>
        <dbReference type="ARBA" id="ARBA00008954"/>
    </source>
</evidence>
<organism evidence="6 7">
    <name type="scientific">Tepidicaulis marinus</name>
    <dbReference type="NCBI Taxonomy" id="1333998"/>
    <lineage>
        <taxon>Bacteria</taxon>
        <taxon>Pseudomonadati</taxon>
        <taxon>Pseudomonadota</taxon>
        <taxon>Alphaproteobacteria</taxon>
        <taxon>Hyphomicrobiales</taxon>
        <taxon>Parvibaculaceae</taxon>
        <taxon>Tepidicaulis</taxon>
    </lineage>
</organism>
<dbReference type="GO" id="GO:0009448">
    <property type="term" value="P:gamma-aminobutyric acid metabolic process"/>
    <property type="evidence" value="ECO:0007669"/>
    <property type="project" value="TreeGrafter"/>
</dbReference>
<dbReference type="RefSeq" id="WP_045448411.1">
    <property type="nucleotide sequence ID" value="NZ_BBIO01000015.1"/>
</dbReference>
<dbReference type="Gene3D" id="3.40.640.10">
    <property type="entry name" value="Type I PLP-dependent aspartate aminotransferase-like (Major domain)"/>
    <property type="match status" value="1"/>
</dbReference>
<dbReference type="eggNOG" id="COG0161">
    <property type="taxonomic scope" value="Bacteria"/>
</dbReference>
<keyword evidence="3 6" id="KW-0808">Transferase</keyword>
<gene>
    <name evidence="6" type="ORF">M2A_2635</name>
</gene>
<proteinExistence type="inferred from homology"/>
<evidence type="ECO:0000256" key="3">
    <source>
        <dbReference type="ARBA" id="ARBA00022679"/>
    </source>
</evidence>
<keyword evidence="4 5" id="KW-0663">Pyridoxal phosphate</keyword>
<dbReference type="InterPro" id="IPR005814">
    <property type="entry name" value="Aminotrans_3"/>
</dbReference>
<dbReference type="SUPFAM" id="SSF53383">
    <property type="entry name" value="PLP-dependent transferases"/>
    <property type="match status" value="1"/>
</dbReference>
<accession>A0A081BDL8</accession>
<evidence type="ECO:0000313" key="7">
    <source>
        <dbReference type="Proteomes" id="UP000028702"/>
    </source>
</evidence>
<dbReference type="FunFam" id="3.40.640.10:FF:000014">
    <property type="entry name" value="Adenosylmethionine-8-amino-7-oxononanoate aminotransferase, probable"/>
    <property type="match status" value="1"/>
</dbReference>
<evidence type="ECO:0000313" key="6">
    <source>
        <dbReference type="EMBL" id="GAK46136.1"/>
    </source>
</evidence>
<keyword evidence="7" id="KW-1185">Reference proteome</keyword>
<dbReference type="PIRSF" id="PIRSF000521">
    <property type="entry name" value="Transaminase_4ab_Lys_Orn"/>
    <property type="match status" value="1"/>
</dbReference>
<dbReference type="Gene3D" id="3.90.1150.10">
    <property type="entry name" value="Aspartate Aminotransferase, domain 1"/>
    <property type="match status" value="1"/>
</dbReference>
<evidence type="ECO:0000256" key="2">
    <source>
        <dbReference type="ARBA" id="ARBA00022576"/>
    </source>
</evidence>
<dbReference type="InterPro" id="IPR015421">
    <property type="entry name" value="PyrdxlP-dep_Trfase_major"/>
</dbReference>
<dbReference type="PANTHER" id="PTHR42684:SF3">
    <property type="entry name" value="ADENOSYLMETHIONINE-8-AMINO-7-OXONONANOATE AMINOTRANSFERASE"/>
    <property type="match status" value="1"/>
</dbReference>
<comment type="caution">
    <text evidence="6">The sequence shown here is derived from an EMBL/GenBank/DDBJ whole genome shotgun (WGS) entry which is preliminary data.</text>
</comment>
<evidence type="ECO:0000256" key="4">
    <source>
        <dbReference type="ARBA" id="ARBA00022898"/>
    </source>
</evidence>
<dbReference type="Pfam" id="PF00202">
    <property type="entry name" value="Aminotran_3"/>
    <property type="match status" value="1"/>
</dbReference>
<evidence type="ECO:0000256" key="5">
    <source>
        <dbReference type="RuleBase" id="RU003560"/>
    </source>
</evidence>
<dbReference type="GO" id="GO:0030170">
    <property type="term" value="F:pyridoxal phosphate binding"/>
    <property type="evidence" value="ECO:0007669"/>
    <property type="project" value="InterPro"/>
</dbReference>
<name>A0A081BDL8_9HYPH</name>
<keyword evidence="2 6" id="KW-0032">Aminotransferase</keyword>
<reference evidence="6 7" key="1">
    <citation type="submission" date="2014-07" db="EMBL/GenBank/DDBJ databases">
        <title>Tepidicaulis marinum gen. nov., sp. nov., a novel marine bacterium denitrifying nitrate to nitrous oxide strictly under microaerobic conditions.</title>
        <authorList>
            <person name="Takeuchi M."/>
            <person name="Yamagishi T."/>
            <person name="Kamagata Y."/>
            <person name="Oshima K."/>
            <person name="Hattori M."/>
            <person name="Katayama T."/>
            <person name="Hanada S."/>
            <person name="Tamaki H."/>
            <person name="Marumo K."/>
            <person name="Maeda H."/>
            <person name="Nedachi M."/>
            <person name="Iwasaki W."/>
            <person name="Suwa Y."/>
            <person name="Sakata S."/>
        </authorList>
    </citation>
    <scope>NUCLEOTIDE SEQUENCE [LARGE SCALE GENOMIC DNA]</scope>
    <source>
        <strain evidence="6 7">MA2</strain>
    </source>
</reference>
<dbReference type="EMBL" id="BBIO01000015">
    <property type="protein sequence ID" value="GAK46136.1"/>
    <property type="molecule type" value="Genomic_DNA"/>
</dbReference>
<dbReference type="CDD" id="cd00610">
    <property type="entry name" value="OAT_like"/>
    <property type="match status" value="1"/>
</dbReference>
<dbReference type="InterPro" id="IPR015422">
    <property type="entry name" value="PyrdxlP-dep_Trfase_small"/>
</dbReference>
<comment type="similarity">
    <text evidence="1 5">Belongs to the class-III pyridoxal-phosphate-dependent aminotransferase family.</text>
</comment>
<dbReference type="InterPro" id="IPR015424">
    <property type="entry name" value="PyrdxlP-dep_Trfase"/>
</dbReference>
<dbReference type="NCBIfam" id="NF004767">
    <property type="entry name" value="PRK06105.1"/>
    <property type="match status" value="1"/>
</dbReference>
<dbReference type="AlphaFoldDB" id="A0A081BDL8"/>